<reference evidence="1" key="1">
    <citation type="submission" date="2014-11" db="EMBL/GenBank/DDBJ databases">
        <authorList>
            <person name="Amaro Gonzalez C."/>
        </authorList>
    </citation>
    <scope>NUCLEOTIDE SEQUENCE</scope>
</reference>
<accession>A0A0E9UXW5</accession>
<sequence length="14" mass="1654">MCILRNAVDCYHCL</sequence>
<evidence type="ECO:0000313" key="1">
    <source>
        <dbReference type="EMBL" id="JAH70657.1"/>
    </source>
</evidence>
<organism evidence="1">
    <name type="scientific">Anguilla anguilla</name>
    <name type="common">European freshwater eel</name>
    <name type="synonym">Muraena anguilla</name>
    <dbReference type="NCBI Taxonomy" id="7936"/>
    <lineage>
        <taxon>Eukaryota</taxon>
        <taxon>Metazoa</taxon>
        <taxon>Chordata</taxon>
        <taxon>Craniata</taxon>
        <taxon>Vertebrata</taxon>
        <taxon>Euteleostomi</taxon>
        <taxon>Actinopterygii</taxon>
        <taxon>Neopterygii</taxon>
        <taxon>Teleostei</taxon>
        <taxon>Anguilliformes</taxon>
        <taxon>Anguillidae</taxon>
        <taxon>Anguilla</taxon>
    </lineage>
</organism>
<dbReference type="EMBL" id="GBXM01037920">
    <property type="protein sequence ID" value="JAH70657.1"/>
    <property type="molecule type" value="Transcribed_RNA"/>
</dbReference>
<proteinExistence type="predicted"/>
<reference evidence="1" key="2">
    <citation type="journal article" date="2015" name="Fish Shellfish Immunol.">
        <title>Early steps in the European eel (Anguilla anguilla)-Vibrio vulnificus interaction in the gills: Role of the RtxA13 toxin.</title>
        <authorList>
            <person name="Callol A."/>
            <person name="Pajuelo D."/>
            <person name="Ebbesson L."/>
            <person name="Teles M."/>
            <person name="MacKenzie S."/>
            <person name="Amaro C."/>
        </authorList>
    </citation>
    <scope>NUCLEOTIDE SEQUENCE</scope>
</reference>
<protein>
    <submittedName>
        <fullName evidence="1">Uncharacterized protein</fullName>
    </submittedName>
</protein>
<name>A0A0E9UXW5_ANGAN</name>